<feature type="region of interest" description="Disordered" evidence="1">
    <location>
        <begin position="122"/>
        <end position="149"/>
    </location>
</feature>
<reference evidence="4 5" key="1">
    <citation type="submission" date="2019-03" db="EMBL/GenBank/DDBJ databases">
        <title>Genomic Encyclopedia of Type Strains, Phase IV (KMG-IV): sequencing the most valuable type-strain genomes for metagenomic binning, comparative biology and taxonomic classification.</title>
        <authorList>
            <person name="Goeker M."/>
        </authorList>
    </citation>
    <scope>NUCLEOTIDE SEQUENCE [LARGE SCALE GENOMIC DNA]</scope>
    <source>
        <strain evidence="4 5">DSM 5604</strain>
    </source>
</reference>
<dbReference type="PANTHER" id="PTHR30441:SF4">
    <property type="entry name" value="PROTEIN ASMA"/>
    <property type="match status" value="1"/>
</dbReference>
<dbReference type="InterPro" id="IPR052894">
    <property type="entry name" value="AsmA-related"/>
</dbReference>
<dbReference type="EMBL" id="SNZA01000003">
    <property type="protein sequence ID" value="TDR13050.1"/>
    <property type="molecule type" value="Genomic_DNA"/>
</dbReference>
<evidence type="ECO:0000313" key="5">
    <source>
        <dbReference type="Proteomes" id="UP000295729"/>
    </source>
</evidence>
<protein>
    <submittedName>
        <fullName evidence="4">AsmA protein</fullName>
    </submittedName>
</protein>
<dbReference type="Pfam" id="PF05170">
    <property type="entry name" value="AsmA"/>
    <property type="match status" value="1"/>
</dbReference>
<organism evidence="4 5">
    <name type="scientific">Marinomonas communis</name>
    <dbReference type="NCBI Taxonomy" id="28254"/>
    <lineage>
        <taxon>Bacteria</taxon>
        <taxon>Pseudomonadati</taxon>
        <taxon>Pseudomonadota</taxon>
        <taxon>Gammaproteobacteria</taxon>
        <taxon>Oceanospirillales</taxon>
        <taxon>Oceanospirillaceae</taxon>
        <taxon>Marinomonas</taxon>
    </lineage>
</organism>
<comment type="caution">
    <text evidence="4">The sequence shown here is derived from an EMBL/GenBank/DDBJ whole genome shotgun (WGS) entry which is preliminary data.</text>
</comment>
<name>A0A4R6X6F5_9GAMM</name>
<dbReference type="Proteomes" id="UP000295729">
    <property type="component" value="Unassembled WGS sequence"/>
</dbReference>
<keyword evidence="2" id="KW-1133">Transmembrane helix</keyword>
<evidence type="ECO:0000259" key="3">
    <source>
        <dbReference type="Pfam" id="PF05170"/>
    </source>
</evidence>
<feature type="region of interest" description="Disordered" evidence="1">
    <location>
        <begin position="698"/>
        <end position="719"/>
    </location>
</feature>
<evidence type="ECO:0000256" key="1">
    <source>
        <dbReference type="SAM" id="MobiDB-lite"/>
    </source>
</evidence>
<dbReference type="RefSeq" id="WP_133562069.1">
    <property type="nucleotide sequence ID" value="NZ_SNZA01000003.1"/>
</dbReference>
<dbReference type="PANTHER" id="PTHR30441">
    <property type="entry name" value="DUF748 DOMAIN-CONTAINING PROTEIN"/>
    <property type="match status" value="1"/>
</dbReference>
<gene>
    <name evidence="4" type="ORF">C8D85_1923</name>
</gene>
<keyword evidence="2" id="KW-0472">Membrane</keyword>
<evidence type="ECO:0000313" key="4">
    <source>
        <dbReference type="EMBL" id="TDR13050.1"/>
    </source>
</evidence>
<sequence>MVWVKRLGLLLAALVVLIVAAIIYVLVFVDPNQFKDELKTIAKDKANVTLRMDGDIDWSIYPRVGLSLENFGVALGNDPELMSFSKAEFGVQLMPLFQQKIEVDTVRLENLTANLKVDKNGHPNWQVETAGTNTADASTDTTTDSSGDSSFTMPEIALDELALVNAHIIYEDERTGMRSDVVSNVTFKNVRLDESWPMELDAKITQSNLDGSNPLTAEVDFGADFTLFAERQSVSLANLALNGSVSGATLPVSPLDMKLNVAQLDFDLPQENASIEGLAINTLGMNITGQVNAYQVLSAPEFNAVVDVEQFSPKAVLSKLKIALPEMADDSVLEKASLNIVAEGTAHRIKAQPISIMFDDTAIEANALVNLDPLNWDIAIAGKNLDVDRYLPPVTDAEQNAEEAAAPADAPTGTEQDLIPVELVRSLNGHIGVAFDNIKIKNLQLDKLELDSTQANGKVRVAPAQVSLYDGQATVQALLDVTGKTPRINVSPSIDSVQILPLLNDFMALEKIRGATNLSGDLTTKGNRIDDLISNLNGDLLVNIADGALIGTNYTQMVCKGIALARTESLNDDSFQDDTPFETMRIPAKIVNGQVSTPGLTMQSLTLGVTGDGTISLPTNSLKYETYVALVGSGLDESCAVSESIANVKFPIVCEGNYLEDAAGLCRPDVKGFVKAFAAEDIAKAKAKLEAEKARAQEKLDAEKARAQEKLDEKKQEAKQELEDKLKNKLNNFFN</sequence>
<proteinExistence type="predicted"/>
<evidence type="ECO:0000256" key="2">
    <source>
        <dbReference type="SAM" id="Phobius"/>
    </source>
</evidence>
<dbReference type="InterPro" id="IPR007844">
    <property type="entry name" value="AsmA"/>
</dbReference>
<keyword evidence="2" id="KW-0812">Transmembrane</keyword>
<dbReference type="GO" id="GO:0090313">
    <property type="term" value="P:regulation of protein targeting to membrane"/>
    <property type="evidence" value="ECO:0007669"/>
    <property type="project" value="TreeGrafter"/>
</dbReference>
<feature type="compositionally biased region" description="Low complexity" evidence="1">
    <location>
        <begin position="129"/>
        <end position="149"/>
    </location>
</feature>
<dbReference type="OrthoDB" id="9766390at2"/>
<feature type="transmembrane region" description="Helical" evidence="2">
    <location>
        <begin position="7"/>
        <end position="29"/>
    </location>
</feature>
<dbReference type="AlphaFoldDB" id="A0A4R6X6F5"/>
<keyword evidence="5" id="KW-1185">Reference proteome</keyword>
<feature type="domain" description="AsmA" evidence="3">
    <location>
        <begin position="5"/>
        <end position="598"/>
    </location>
</feature>
<dbReference type="GO" id="GO:0005886">
    <property type="term" value="C:plasma membrane"/>
    <property type="evidence" value="ECO:0007669"/>
    <property type="project" value="TreeGrafter"/>
</dbReference>
<accession>A0A4R6X6F5</accession>